<dbReference type="GO" id="GO:0020037">
    <property type="term" value="F:heme binding"/>
    <property type="evidence" value="ECO:0007669"/>
    <property type="project" value="InterPro"/>
</dbReference>
<evidence type="ECO:0000256" key="5">
    <source>
        <dbReference type="SAM" id="SignalP"/>
    </source>
</evidence>
<reference evidence="7 8" key="1">
    <citation type="submission" date="2019-11" db="EMBL/GenBank/DDBJ databases">
        <title>Draft Genome Sequences of Six Type Strains of the Genus Massilia.</title>
        <authorList>
            <person name="Miess H."/>
            <person name="Frediansyah A."/>
            <person name="Goeker M."/>
            <person name="Gross H."/>
        </authorList>
    </citation>
    <scope>NUCLEOTIDE SEQUENCE [LARGE SCALE GENOMIC DNA]</scope>
    <source>
        <strain evidence="7 8">DSM 17513</strain>
    </source>
</reference>
<dbReference type="PROSITE" id="PS51007">
    <property type="entry name" value="CYTC"/>
    <property type="match status" value="1"/>
</dbReference>
<accession>A0A6I3XDS1</accession>
<evidence type="ECO:0000256" key="4">
    <source>
        <dbReference type="PROSITE-ProRule" id="PRU00433"/>
    </source>
</evidence>
<dbReference type="SUPFAM" id="SSF46626">
    <property type="entry name" value="Cytochrome c"/>
    <property type="match status" value="1"/>
</dbReference>
<evidence type="ECO:0000313" key="7">
    <source>
        <dbReference type="EMBL" id="MUI11372.1"/>
    </source>
</evidence>
<evidence type="ECO:0000259" key="6">
    <source>
        <dbReference type="PROSITE" id="PS51007"/>
    </source>
</evidence>
<dbReference type="GO" id="GO:0009055">
    <property type="term" value="F:electron transfer activity"/>
    <property type="evidence" value="ECO:0007669"/>
    <property type="project" value="InterPro"/>
</dbReference>
<keyword evidence="5" id="KW-0732">Signal</keyword>
<keyword evidence="2 4" id="KW-0479">Metal-binding</keyword>
<dbReference type="InterPro" id="IPR009056">
    <property type="entry name" value="Cyt_c-like_dom"/>
</dbReference>
<protein>
    <submittedName>
        <fullName evidence="7">C-type cytochrome</fullName>
    </submittedName>
</protein>
<dbReference type="OrthoDB" id="9808312at2"/>
<feature type="signal peptide" evidence="5">
    <location>
        <begin position="1"/>
        <end position="19"/>
    </location>
</feature>
<sequence length="110" mass="12125">MNRVTIAAWLAFCAVRADAAEPALQHGKQVYERWCVACHAAGDAYPGTLALQAKYKGEIPAALEERKDLNPDLVKFFVRNGVSVMPFFRKTEISDAELTALAAYLSRATH</sequence>
<feature type="domain" description="Cytochrome c" evidence="6">
    <location>
        <begin position="22"/>
        <end position="109"/>
    </location>
</feature>
<dbReference type="RefSeq" id="WP_155707382.1">
    <property type="nucleotide sequence ID" value="NZ_BMWU01000016.1"/>
</dbReference>
<dbReference type="Pfam" id="PF13442">
    <property type="entry name" value="Cytochrome_CBB3"/>
    <property type="match status" value="1"/>
</dbReference>
<proteinExistence type="predicted"/>
<evidence type="ECO:0000256" key="3">
    <source>
        <dbReference type="ARBA" id="ARBA00023004"/>
    </source>
</evidence>
<dbReference type="AlphaFoldDB" id="A0A6I3XDS1"/>
<dbReference type="InterPro" id="IPR036909">
    <property type="entry name" value="Cyt_c-like_dom_sf"/>
</dbReference>
<evidence type="ECO:0000256" key="1">
    <source>
        <dbReference type="ARBA" id="ARBA00022617"/>
    </source>
</evidence>
<keyword evidence="1 4" id="KW-0349">Heme</keyword>
<evidence type="ECO:0000313" key="8">
    <source>
        <dbReference type="Proteomes" id="UP000431684"/>
    </source>
</evidence>
<dbReference type="EMBL" id="WNWM01000002">
    <property type="protein sequence ID" value="MUI11372.1"/>
    <property type="molecule type" value="Genomic_DNA"/>
</dbReference>
<dbReference type="Gene3D" id="1.10.760.10">
    <property type="entry name" value="Cytochrome c-like domain"/>
    <property type="match status" value="1"/>
</dbReference>
<name>A0A6I3XDS1_9BURK</name>
<comment type="caution">
    <text evidence="7">The sequence shown here is derived from an EMBL/GenBank/DDBJ whole genome shotgun (WGS) entry which is preliminary data.</text>
</comment>
<feature type="chain" id="PRO_5026319881" evidence="5">
    <location>
        <begin position="20"/>
        <end position="110"/>
    </location>
</feature>
<gene>
    <name evidence="7" type="ORF">GJV26_02545</name>
</gene>
<keyword evidence="8" id="KW-1185">Reference proteome</keyword>
<evidence type="ECO:0000256" key="2">
    <source>
        <dbReference type="ARBA" id="ARBA00022723"/>
    </source>
</evidence>
<organism evidence="7 8">
    <name type="scientific">Pseudoduganella dura</name>
    <dbReference type="NCBI Taxonomy" id="321982"/>
    <lineage>
        <taxon>Bacteria</taxon>
        <taxon>Pseudomonadati</taxon>
        <taxon>Pseudomonadota</taxon>
        <taxon>Betaproteobacteria</taxon>
        <taxon>Burkholderiales</taxon>
        <taxon>Oxalobacteraceae</taxon>
        <taxon>Telluria group</taxon>
        <taxon>Pseudoduganella</taxon>
    </lineage>
</organism>
<keyword evidence="3 4" id="KW-0408">Iron</keyword>
<dbReference type="Proteomes" id="UP000431684">
    <property type="component" value="Unassembled WGS sequence"/>
</dbReference>
<dbReference type="GO" id="GO:0046872">
    <property type="term" value="F:metal ion binding"/>
    <property type="evidence" value="ECO:0007669"/>
    <property type="project" value="UniProtKB-KW"/>
</dbReference>